<gene>
    <name evidence="2" type="ORF">QC761_503665</name>
</gene>
<dbReference type="RefSeq" id="XP_062730735.1">
    <property type="nucleotide sequence ID" value="XM_062879592.1"/>
</dbReference>
<dbReference type="InterPro" id="IPR025363">
    <property type="entry name" value="DUF4267"/>
</dbReference>
<evidence type="ECO:0000313" key="2">
    <source>
        <dbReference type="EMBL" id="KAK4641759.1"/>
    </source>
</evidence>
<keyword evidence="1" id="KW-0812">Transmembrane</keyword>
<accession>A0ABR0FF97</accession>
<dbReference type="GeneID" id="87899074"/>
<reference evidence="2 3" key="1">
    <citation type="journal article" date="2023" name="bioRxiv">
        <title>High-quality genome assemblies of four members of thePodospora anserinaspecies complex.</title>
        <authorList>
            <person name="Ament-Velasquez S.L."/>
            <person name="Vogan A.A."/>
            <person name="Wallerman O."/>
            <person name="Hartmann F."/>
            <person name="Gautier V."/>
            <person name="Silar P."/>
            <person name="Giraud T."/>
            <person name="Johannesson H."/>
        </authorList>
    </citation>
    <scope>NUCLEOTIDE SEQUENCE [LARGE SCALE GENOMIC DNA]</scope>
    <source>
        <strain evidence="2 3">CBS 112042</strain>
    </source>
</reference>
<keyword evidence="3" id="KW-1185">Reference proteome</keyword>
<name>A0ABR0FF97_9PEZI</name>
<dbReference type="Proteomes" id="UP001322138">
    <property type="component" value="Unassembled WGS sequence"/>
</dbReference>
<dbReference type="Pfam" id="PF14087">
    <property type="entry name" value="DUF4267"/>
    <property type="match status" value="1"/>
</dbReference>
<keyword evidence="1" id="KW-1133">Transmembrane helix</keyword>
<feature type="transmembrane region" description="Helical" evidence="1">
    <location>
        <begin position="79"/>
        <end position="99"/>
    </location>
</feature>
<evidence type="ECO:0000256" key="1">
    <source>
        <dbReference type="SAM" id="Phobius"/>
    </source>
</evidence>
<keyword evidence="1" id="KW-0472">Membrane</keyword>
<organism evidence="2 3">
    <name type="scientific">Podospora bellae-mahoneyi</name>
    <dbReference type="NCBI Taxonomy" id="2093777"/>
    <lineage>
        <taxon>Eukaryota</taxon>
        <taxon>Fungi</taxon>
        <taxon>Dikarya</taxon>
        <taxon>Ascomycota</taxon>
        <taxon>Pezizomycotina</taxon>
        <taxon>Sordariomycetes</taxon>
        <taxon>Sordariomycetidae</taxon>
        <taxon>Sordariales</taxon>
        <taxon>Podosporaceae</taxon>
        <taxon>Podospora</taxon>
    </lineage>
</organism>
<evidence type="ECO:0000313" key="3">
    <source>
        <dbReference type="Proteomes" id="UP001322138"/>
    </source>
</evidence>
<dbReference type="EMBL" id="JAFFGZ010000007">
    <property type="protein sequence ID" value="KAK4641759.1"/>
    <property type="molecule type" value="Genomic_DNA"/>
</dbReference>
<feature type="transmembrane region" description="Helical" evidence="1">
    <location>
        <begin position="105"/>
        <end position="127"/>
    </location>
</feature>
<comment type="caution">
    <text evidence="2">The sequence shown here is derived from an EMBL/GenBank/DDBJ whole genome shotgun (WGS) entry which is preliminary data.</text>
</comment>
<sequence>MSYPFSLRHIPALILAASSTFGGIWPIFNAEGAMLEFGFPPNVAQAPETKPVMVQGQSRTTIIGLVAFLFYFRGRFAELDTIMTVYGFYAGILDTYIVYKGGNPSWALFRLAASWVFGFCGIAGLTASSLP</sequence>
<protein>
    <submittedName>
        <fullName evidence="2">Uncharacterized protein</fullName>
    </submittedName>
</protein>
<proteinExistence type="predicted"/>